<dbReference type="InterPro" id="IPR020843">
    <property type="entry name" value="ER"/>
</dbReference>
<proteinExistence type="predicted"/>
<dbReference type="SMART" id="SM00829">
    <property type="entry name" value="PKS_ER"/>
    <property type="match status" value="1"/>
</dbReference>
<accession>A0A1Y1SIW5</accession>
<dbReference type="PANTHER" id="PTHR43677:SF1">
    <property type="entry name" value="ACRYLYL-COA REDUCTASE ACUI-RELATED"/>
    <property type="match status" value="1"/>
</dbReference>
<reference evidence="2 3" key="1">
    <citation type="submission" date="2013-04" db="EMBL/GenBank/DDBJ databases">
        <title>Oceanococcus atlanticus 22II-S10r2 Genome Sequencing.</title>
        <authorList>
            <person name="Lai Q."/>
            <person name="Li G."/>
            <person name="Shao Z."/>
        </authorList>
    </citation>
    <scope>NUCLEOTIDE SEQUENCE [LARGE SCALE GENOMIC DNA]</scope>
    <source>
        <strain evidence="2 3">22II-S10r2</strain>
    </source>
</reference>
<dbReference type="Pfam" id="PF08240">
    <property type="entry name" value="ADH_N"/>
    <property type="match status" value="1"/>
</dbReference>
<keyword evidence="3" id="KW-1185">Reference proteome</keyword>
<evidence type="ECO:0000259" key="1">
    <source>
        <dbReference type="SMART" id="SM00829"/>
    </source>
</evidence>
<dbReference type="PANTHER" id="PTHR43677">
    <property type="entry name" value="SHORT-CHAIN DEHYDROGENASE/REDUCTASE"/>
    <property type="match status" value="1"/>
</dbReference>
<dbReference type="InterPro" id="IPR014188">
    <property type="entry name" value="Acrylyl-CoA_reductase_AcuI"/>
</dbReference>
<evidence type="ECO:0000313" key="2">
    <source>
        <dbReference type="EMBL" id="ORE89625.1"/>
    </source>
</evidence>
<feature type="domain" description="Enoyl reductase (ER)" evidence="1">
    <location>
        <begin position="12"/>
        <end position="323"/>
    </location>
</feature>
<evidence type="ECO:0000313" key="3">
    <source>
        <dbReference type="Proteomes" id="UP000192342"/>
    </source>
</evidence>
<sequence length="326" mass="34337">MSYTALRVMEKGAEASFETVDLKPLEAGQVSIEVEYSCLNFKDALGVTASSPIMRTLPCTAGIDLAGVVTESRDERYAPGDKVLACGANLGELYDGGLAEMAQVDGESLVALPDDFSTREAMIYGTAGFTAALAMVKLLRNEQSPDLGPIAVTGATGGVGSIAIALLSNAGFAPAAITRKLDQAEYLTGLGAAEVVDATDCGKPEGALMKPRWGGAIDNLGGDMLAWLIATTRPHGNIASIGLAQSMKLNTTVAPFLLRGINLLGIHSVDIPTALRQGTWARIFGDWRLADPERFVHQTISLQDVPAACRKLMDGQVHGRYLVKMG</sequence>
<dbReference type="RefSeq" id="WP_206044817.1">
    <property type="nucleotide sequence ID" value="NZ_AQQV01000001.1"/>
</dbReference>
<dbReference type="SUPFAM" id="SSF50129">
    <property type="entry name" value="GroES-like"/>
    <property type="match status" value="1"/>
</dbReference>
<dbReference type="GO" id="GO:0043957">
    <property type="term" value="F:acryloyl-CoA reductase (NADPH) activity"/>
    <property type="evidence" value="ECO:0007669"/>
    <property type="project" value="TreeGrafter"/>
</dbReference>
<name>A0A1Y1SIW5_9GAMM</name>
<dbReference type="Gene3D" id="3.90.180.10">
    <property type="entry name" value="Medium-chain alcohol dehydrogenases, catalytic domain"/>
    <property type="match status" value="1"/>
</dbReference>
<dbReference type="Proteomes" id="UP000192342">
    <property type="component" value="Unassembled WGS sequence"/>
</dbReference>
<dbReference type="Gene3D" id="3.40.50.720">
    <property type="entry name" value="NAD(P)-binding Rossmann-like Domain"/>
    <property type="match status" value="1"/>
</dbReference>
<dbReference type="EMBL" id="AQQV01000001">
    <property type="protein sequence ID" value="ORE89625.1"/>
    <property type="molecule type" value="Genomic_DNA"/>
</dbReference>
<comment type="caution">
    <text evidence="2">The sequence shown here is derived from an EMBL/GenBank/DDBJ whole genome shotgun (WGS) entry which is preliminary data.</text>
</comment>
<dbReference type="InterPro" id="IPR013154">
    <property type="entry name" value="ADH-like_N"/>
</dbReference>
<dbReference type="AlphaFoldDB" id="A0A1Y1SIW5"/>
<dbReference type="InterPro" id="IPR011032">
    <property type="entry name" value="GroES-like_sf"/>
</dbReference>
<dbReference type="CDD" id="cd05280">
    <property type="entry name" value="MDR_yhdh_yhfp"/>
    <property type="match status" value="1"/>
</dbReference>
<dbReference type="InterPro" id="IPR051397">
    <property type="entry name" value="Zn-ADH-like_protein"/>
</dbReference>
<dbReference type="Pfam" id="PF00107">
    <property type="entry name" value="ADH_zinc_N"/>
    <property type="match status" value="1"/>
</dbReference>
<dbReference type="STRING" id="1317117.ATO7_07080"/>
<dbReference type="InterPro" id="IPR013149">
    <property type="entry name" value="ADH-like_C"/>
</dbReference>
<dbReference type="NCBIfam" id="TIGR02823">
    <property type="entry name" value="oxido_YhdH"/>
    <property type="match status" value="1"/>
</dbReference>
<protein>
    <submittedName>
        <fullName evidence="2">YhdH/YhfP family quinone oxidoreductase</fullName>
    </submittedName>
</protein>
<dbReference type="SUPFAM" id="SSF51735">
    <property type="entry name" value="NAD(P)-binding Rossmann-fold domains"/>
    <property type="match status" value="1"/>
</dbReference>
<dbReference type="InterPro" id="IPR036291">
    <property type="entry name" value="NAD(P)-bd_dom_sf"/>
</dbReference>
<gene>
    <name evidence="2" type="ORF">ATO7_07080</name>
</gene>
<organism evidence="2 3">
    <name type="scientific">Oceanococcus atlanticus</name>
    <dbReference type="NCBI Taxonomy" id="1317117"/>
    <lineage>
        <taxon>Bacteria</taxon>
        <taxon>Pseudomonadati</taxon>
        <taxon>Pseudomonadota</taxon>
        <taxon>Gammaproteobacteria</taxon>
        <taxon>Chromatiales</taxon>
        <taxon>Oceanococcaceae</taxon>
        <taxon>Oceanococcus</taxon>
    </lineage>
</organism>